<accession>A0ABX9AHS3</accession>
<evidence type="ECO:0000313" key="2">
    <source>
        <dbReference type="EMBL" id="QZN94229.1"/>
    </source>
</evidence>
<dbReference type="Gene3D" id="1.10.4160.10">
    <property type="entry name" value="Hydantoin permease"/>
    <property type="match status" value="1"/>
</dbReference>
<protein>
    <submittedName>
        <fullName evidence="2">Uncharacterized protein</fullName>
    </submittedName>
</protein>
<keyword evidence="1" id="KW-0472">Membrane</keyword>
<dbReference type="Proteomes" id="UP000825886">
    <property type="component" value="Chromosome"/>
</dbReference>
<reference evidence="2 3" key="1">
    <citation type="submission" date="2021-08" db="EMBL/GenBank/DDBJ databases">
        <title>Culture and genomic analysis of Symbiopectobacterium purcellii sp. nov. gen. nov., isolated from the leafhopper Empoasca decipiens.</title>
        <authorList>
            <person name="Nadal-Jimenez P."/>
            <person name="Siozios S."/>
            <person name="Halliday N."/>
            <person name="Camara M."/>
            <person name="Hurst G.D.D."/>
        </authorList>
    </citation>
    <scope>NUCLEOTIDE SEQUENCE [LARGE SCALE GENOMIC DNA]</scope>
    <source>
        <strain evidence="2 3">SyEd1</strain>
    </source>
</reference>
<proteinExistence type="predicted"/>
<evidence type="ECO:0000313" key="3">
    <source>
        <dbReference type="Proteomes" id="UP000825886"/>
    </source>
</evidence>
<keyword evidence="3" id="KW-1185">Reference proteome</keyword>
<keyword evidence="1" id="KW-1133">Transmembrane helix</keyword>
<feature type="transmembrane region" description="Helical" evidence="1">
    <location>
        <begin position="100"/>
        <end position="122"/>
    </location>
</feature>
<keyword evidence="1" id="KW-0812">Transmembrane</keyword>
<organism evidence="2 3">
    <name type="scientific">Symbiopectobacterium purcellii</name>
    <dbReference type="NCBI Taxonomy" id="2871826"/>
    <lineage>
        <taxon>Bacteria</taxon>
        <taxon>Pseudomonadati</taxon>
        <taxon>Pseudomonadota</taxon>
        <taxon>Gammaproteobacteria</taxon>
        <taxon>Enterobacterales</taxon>
        <taxon>Enterobacteriaceae</taxon>
    </lineage>
</organism>
<feature type="transmembrane region" description="Helical" evidence="1">
    <location>
        <begin position="59"/>
        <end position="80"/>
    </location>
</feature>
<dbReference type="PANTHER" id="PTHR30569:SF0">
    <property type="entry name" value="CYTOSINE PERMEASE"/>
    <property type="match status" value="1"/>
</dbReference>
<dbReference type="PANTHER" id="PTHR30569">
    <property type="entry name" value="CYTOSINE TRANSPORTER CODB"/>
    <property type="match status" value="1"/>
</dbReference>
<dbReference type="RefSeq" id="WP_222157356.1">
    <property type="nucleotide sequence ID" value="NZ_CP081864.1"/>
</dbReference>
<name>A0ABX9AHS3_9ENTR</name>
<dbReference type="EMBL" id="CP081864">
    <property type="protein sequence ID" value="QZN94229.1"/>
    <property type="molecule type" value="Genomic_DNA"/>
</dbReference>
<dbReference type="InterPro" id="IPR030191">
    <property type="entry name" value="CodB"/>
</dbReference>
<gene>
    <name evidence="2" type="ORF">K6K13_12685</name>
</gene>
<feature type="transmembrane region" description="Helical" evidence="1">
    <location>
        <begin position="32"/>
        <end position="52"/>
    </location>
</feature>
<sequence length="149" mass="15795">MISAIVAISLLGWFGVQNAVFAKGIDHALNGMLGFEFSAALSGLCLTLLVVLGIRTIKIAASIAVPLFIAVIAFISIQVLSSLNVATLFHAASQGDPLTVANAITRIIGGCIVAALMTPDIARYAKRTSHNRLGRYFLLFVRQCCGGYR</sequence>
<evidence type="ECO:0000256" key="1">
    <source>
        <dbReference type="SAM" id="Phobius"/>
    </source>
</evidence>